<comment type="cofactor">
    <cofactor evidence="2">
        <name>Mg(2+)</name>
        <dbReference type="ChEBI" id="CHEBI:18420"/>
    </cofactor>
</comment>
<evidence type="ECO:0000256" key="11">
    <source>
        <dbReference type="ARBA" id="ARBA00022842"/>
    </source>
</evidence>
<evidence type="ECO:0000256" key="1">
    <source>
        <dbReference type="ARBA" id="ARBA00000928"/>
    </source>
</evidence>
<feature type="domain" description="PRORP" evidence="14">
    <location>
        <begin position="106"/>
        <end position="149"/>
    </location>
</feature>
<gene>
    <name evidence="15" type="primary">PRORP1_12</name>
    <name evidence="15" type="ORF">CK203_050433</name>
</gene>
<keyword evidence="13" id="KW-0496">Mitochondrion</keyword>
<comment type="similarity">
    <text evidence="4">Belongs to the PPR family. P subfamily.</text>
</comment>
<evidence type="ECO:0000256" key="2">
    <source>
        <dbReference type="ARBA" id="ARBA00001946"/>
    </source>
</evidence>
<dbReference type="Proteomes" id="UP000288805">
    <property type="component" value="Unassembled WGS sequence"/>
</dbReference>
<accession>A0A438H1Z7</accession>
<proteinExistence type="inferred from homology"/>
<evidence type="ECO:0000256" key="9">
    <source>
        <dbReference type="ARBA" id="ARBA00022801"/>
    </source>
</evidence>
<keyword evidence="6" id="KW-0819">tRNA processing</keyword>
<keyword evidence="9" id="KW-0378">Hydrolase</keyword>
<keyword evidence="10" id="KW-0862">Zinc</keyword>
<dbReference type="Gene3D" id="1.25.40.10">
    <property type="entry name" value="Tetratricopeptide repeat domain"/>
    <property type="match status" value="1"/>
</dbReference>
<keyword evidence="8" id="KW-0479">Metal-binding</keyword>
<protein>
    <recommendedName>
        <fullName evidence="5">ribonuclease P</fullName>
        <ecNumber evidence="5">3.1.26.5</ecNumber>
    </recommendedName>
</protein>
<evidence type="ECO:0000256" key="3">
    <source>
        <dbReference type="ARBA" id="ARBA00004173"/>
    </source>
</evidence>
<evidence type="ECO:0000313" key="16">
    <source>
        <dbReference type="Proteomes" id="UP000288805"/>
    </source>
</evidence>
<reference evidence="15 16" key="1">
    <citation type="journal article" date="2018" name="PLoS Genet.">
        <title>Population sequencing reveals clonal diversity and ancestral inbreeding in the grapevine cultivar Chardonnay.</title>
        <authorList>
            <person name="Roach M.J."/>
            <person name="Johnson D.L."/>
            <person name="Bohlmann J."/>
            <person name="van Vuuren H.J."/>
            <person name="Jones S.J."/>
            <person name="Pretorius I.S."/>
            <person name="Schmidt S.A."/>
            <person name="Borneman A.R."/>
        </authorList>
    </citation>
    <scope>NUCLEOTIDE SEQUENCE [LARGE SCALE GENOMIC DNA]</scope>
    <source>
        <strain evidence="16">cv. Chardonnay</strain>
        <tissue evidence="15">Leaf</tissue>
    </source>
</reference>
<evidence type="ECO:0000256" key="10">
    <source>
        <dbReference type="ARBA" id="ARBA00022833"/>
    </source>
</evidence>
<dbReference type="GO" id="GO:0005739">
    <property type="term" value="C:mitochondrion"/>
    <property type="evidence" value="ECO:0007669"/>
    <property type="project" value="UniProtKB-SubCell"/>
</dbReference>
<organism evidence="15 16">
    <name type="scientific">Vitis vinifera</name>
    <name type="common">Grape</name>
    <dbReference type="NCBI Taxonomy" id="29760"/>
    <lineage>
        <taxon>Eukaryota</taxon>
        <taxon>Viridiplantae</taxon>
        <taxon>Streptophyta</taxon>
        <taxon>Embryophyta</taxon>
        <taxon>Tracheophyta</taxon>
        <taxon>Spermatophyta</taxon>
        <taxon>Magnoliopsida</taxon>
        <taxon>eudicotyledons</taxon>
        <taxon>Gunneridae</taxon>
        <taxon>Pentapetalae</taxon>
        <taxon>rosids</taxon>
        <taxon>Vitales</taxon>
        <taxon>Vitaceae</taxon>
        <taxon>Viteae</taxon>
        <taxon>Vitis</taxon>
    </lineage>
</organism>
<dbReference type="PANTHER" id="PTHR13547">
    <property type="match status" value="1"/>
</dbReference>
<keyword evidence="12" id="KW-0809">Transit peptide</keyword>
<dbReference type="GO" id="GO:0046872">
    <property type="term" value="F:metal ion binding"/>
    <property type="evidence" value="ECO:0007669"/>
    <property type="project" value="UniProtKB-KW"/>
</dbReference>
<evidence type="ECO:0000256" key="12">
    <source>
        <dbReference type="ARBA" id="ARBA00022946"/>
    </source>
</evidence>
<evidence type="ECO:0000259" key="14">
    <source>
        <dbReference type="Pfam" id="PF16953"/>
    </source>
</evidence>
<evidence type="ECO:0000256" key="5">
    <source>
        <dbReference type="ARBA" id="ARBA00012179"/>
    </source>
</evidence>
<dbReference type="GO" id="GO:0008033">
    <property type="term" value="P:tRNA processing"/>
    <property type="evidence" value="ECO:0007669"/>
    <property type="project" value="UniProtKB-KW"/>
</dbReference>
<keyword evidence="7" id="KW-0540">Nuclease</keyword>
<dbReference type="PANTHER" id="PTHR13547:SF1">
    <property type="entry name" value="MITOCHONDRIAL RIBONUCLEASE P CATALYTIC SUBUNIT"/>
    <property type="match status" value="1"/>
</dbReference>
<evidence type="ECO:0000256" key="7">
    <source>
        <dbReference type="ARBA" id="ARBA00022722"/>
    </source>
</evidence>
<evidence type="ECO:0000256" key="4">
    <source>
        <dbReference type="ARBA" id="ARBA00007626"/>
    </source>
</evidence>
<evidence type="ECO:0000256" key="6">
    <source>
        <dbReference type="ARBA" id="ARBA00022694"/>
    </source>
</evidence>
<evidence type="ECO:0000313" key="15">
    <source>
        <dbReference type="EMBL" id="RVW78482.1"/>
    </source>
</evidence>
<dbReference type="Gene3D" id="3.40.50.11980">
    <property type="match status" value="2"/>
</dbReference>
<sequence length="164" mass="19283">MLEKFQLKLQWLNDCSTSYLLCMQMYWLYAAVNGNCLLVTNDEMRDHLFQLLGTSFFPRWKEKHQVLHPHSSEPEFNLMSLSFIQLNVSEMKQSSFVLAKCGRLTMTRRGPVLHMPPPYSIVIQESEQGSWHVPTVIGDDLETPRQWLCATRTRKNHRHPQHLE</sequence>
<dbReference type="GO" id="GO:0004526">
    <property type="term" value="F:ribonuclease P activity"/>
    <property type="evidence" value="ECO:0007669"/>
    <property type="project" value="UniProtKB-EC"/>
</dbReference>
<dbReference type="EMBL" id="QGNW01000295">
    <property type="protein sequence ID" value="RVW78482.1"/>
    <property type="molecule type" value="Genomic_DNA"/>
</dbReference>
<dbReference type="Pfam" id="PF16953">
    <property type="entry name" value="PRORP"/>
    <property type="match status" value="2"/>
</dbReference>
<comment type="catalytic activity">
    <reaction evidence="1">
        <text>Endonucleolytic cleavage of RNA, removing 5'-extranucleotides from tRNA precursor.</text>
        <dbReference type="EC" id="3.1.26.5"/>
    </reaction>
</comment>
<comment type="subcellular location">
    <subcellularLocation>
        <location evidence="3">Mitochondrion</location>
    </subcellularLocation>
</comment>
<dbReference type="InterPro" id="IPR011990">
    <property type="entry name" value="TPR-like_helical_dom_sf"/>
</dbReference>
<dbReference type="AlphaFoldDB" id="A0A438H1Z7"/>
<name>A0A438H1Z7_VITVI</name>
<dbReference type="EC" id="3.1.26.5" evidence="5"/>
<evidence type="ECO:0000256" key="8">
    <source>
        <dbReference type="ARBA" id="ARBA00022723"/>
    </source>
</evidence>
<feature type="domain" description="PRORP" evidence="14">
    <location>
        <begin position="25"/>
        <end position="72"/>
    </location>
</feature>
<keyword evidence="11" id="KW-0460">Magnesium</keyword>
<dbReference type="InterPro" id="IPR031595">
    <property type="entry name" value="PRORP_C"/>
</dbReference>
<evidence type="ECO:0000256" key="13">
    <source>
        <dbReference type="ARBA" id="ARBA00023128"/>
    </source>
</evidence>
<comment type="caution">
    <text evidence="15">The sequence shown here is derived from an EMBL/GenBank/DDBJ whole genome shotgun (WGS) entry which is preliminary data.</text>
</comment>